<keyword evidence="7" id="KW-0239">DNA-directed DNA polymerase</keyword>
<evidence type="ECO:0000256" key="10">
    <source>
        <dbReference type="ARBA" id="ARBA00049244"/>
    </source>
</evidence>
<dbReference type="InterPro" id="IPR020045">
    <property type="entry name" value="DNA_polI_H3TH"/>
</dbReference>
<dbReference type="Gene3D" id="1.20.1060.10">
    <property type="entry name" value="Taq DNA Polymerase, Chain T, domain 4"/>
    <property type="match status" value="1"/>
</dbReference>
<dbReference type="GO" id="GO:0006261">
    <property type="term" value="P:DNA-templated DNA replication"/>
    <property type="evidence" value="ECO:0007669"/>
    <property type="project" value="InterPro"/>
</dbReference>
<dbReference type="PRINTS" id="PR00868">
    <property type="entry name" value="DNAPOLI"/>
</dbReference>
<dbReference type="PANTHER" id="PTHR10133">
    <property type="entry name" value="DNA POLYMERASE I"/>
    <property type="match status" value="1"/>
</dbReference>
<gene>
    <name evidence="13" type="ORF">UY17_C0015G0006</name>
</gene>
<dbReference type="Gene3D" id="1.10.150.20">
    <property type="entry name" value="5' to 3' exonuclease, C-terminal subdomain"/>
    <property type="match status" value="2"/>
</dbReference>
<evidence type="ECO:0000313" key="14">
    <source>
        <dbReference type="Proteomes" id="UP000034772"/>
    </source>
</evidence>
<dbReference type="Pfam" id="PF00476">
    <property type="entry name" value="DNA_pol_A"/>
    <property type="match status" value="1"/>
</dbReference>
<evidence type="ECO:0000256" key="8">
    <source>
        <dbReference type="ARBA" id="ARBA00023125"/>
    </source>
</evidence>
<dbReference type="Pfam" id="PF02739">
    <property type="entry name" value="5_3_exonuc_N"/>
    <property type="match status" value="1"/>
</dbReference>
<dbReference type="InterPro" id="IPR002421">
    <property type="entry name" value="5-3_exonuclease"/>
</dbReference>
<evidence type="ECO:0000259" key="12">
    <source>
        <dbReference type="SMART" id="SM00482"/>
    </source>
</evidence>
<evidence type="ECO:0000256" key="5">
    <source>
        <dbReference type="ARBA" id="ARBA00022705"/>
    </source>
</evidence>
<evidence type="ECO:0000256" key="1">
    <source>
        <dbReference type="ARBA" id="ARBA00007705"/>
    </source>
</evidence>
<dbReference type="EMBL" id="LCOZ01000015">
    <property type="protein sequence ID" value="KKU87547.1"/>
    <property type="molecule type" value="Genomic_DNA"/>
</dbReference>
<dbReference type="SUPFAM" id="SSF88723">
    <property type="entry name" value="PIN domain-like"/>
    <property type="match status" value="1"/>
</dbReference>
<organism evidence="13 14">
    <name type="scientific">Candidatus Beckwithbacteria bacterium GW2011_GWC2_47_9</name>
    <dbReference type="NCBI Taxonomy" id="1618373"/>
    <lineage>
        <taxon>Bacteria</taxon>
        <taxon>Candidatus Beckwithiibacteriota</taxon>
    </lineage>
</organism>
<keyword evidence="9" id="KW-0234">DNA repair</keyword>
<accession>A0A0G1U0D9</accession>
<dbReference type="SMART" id="SM00475">
    <property type="entry name" value="53EXOc"/>
    <property type="match status" value="1"/>
</dbReference>
<evidence type="ECO:0000313" key="13">
    <source>
        <dbReference type="EMBL" id="KKU87547.1"/>
    </source>
</evidence>
<comment type="caution">
    <text evidence="13">The sequence shown here is derived from an EMBL/GenBank/DDBJ whole genome shotgun (WGS) entry which is preliminary data.</text>
</comment>
<dbReference type="SUPFAM" id="SSF56672">
    <property type="entry name" value="DNA/RNA polymerases"/>
    <property type="match status" value="1"/>
</dbReference>
<dbReference type="InterPro" id="IPR043502">
    <property type="entry name" value="DNA/RNA_pol_sf"/>
</dbReference>
<dbReference type="GO" id="GO:0003677">
    <property type="term" value="F:DNA binding"/>
    <property type="evidence" value="ECO:0007669"/>
    <property type="project" value="UniProtKB-KW"/>
</dbReference>
<sequence length="814" mass="92039">MKDKKRLVLLDAHAIIHRAYHALPEFSSSQGEPTGALYGLVAMLMKIISDLKPDFMIAAYDLPGKTFRHEAYENYKGTRKKAEPDLVQQLARSRDIFTAFSIPIYNQPGFEADDILGTICEQVKDPLRSNPSRGTSPLLRGRMEGVEIIIASGDMDTLQLVDGERVRVFTLRRGLDDTILYDEKRVEERYGFGPKLLPDYKGLAGDPSDNIPGVPGVGEKTATILIKEFGLVEEIYKALKKDPKLLASVGISERLIGILKENEEEAFFSKMLALIRRDAPIDFKLPTKEWRAGLEPQKVRALFRELDFRSLVDRFNKLIGEKLSPVVEEAGSEKVIEVNTEELEKISIATWLVNSDLINPSLEDILKFTKTDSFPPAREKILKEIKDKKLSYIYEEIELPIISIVHEMEKYGVLIDIDYLKEMSREYHKELSALEKKIYRLAGPPAQAGVEFNIASPKQLGEVLFDRLGLAPESRRIGMTKGGARSTRVSELEKLQGMHPIIDEIFSHRELSKLLSTYIDVLPDLADKNGRLHAHFIQHGTTTGRFSSQNPNLQNIPIKGEHGPRVRRAFIAPRGFKLLAFDYSQIELRLTALLSQDQNLMEIFQRGEDVHSAVASRIYGVSEKEITPDMRRVAKTINFGVIYGMGVNALKQTTKSDMATARDLYESYRREFPKVFEYLEEVKNFAHSYGYTETLFGRRRSFKDIHSKIPYLRAAAERQATNAPLQGTAADFIKIAIRKAHDGLKHAGLLSKVHLILQVHDELVYEVENSAVAEAGKIIKNAMEHKILPHFLKNLREVPILAHGAAGQNWNETK</sequence>
<dbReference type="Gene3D" id="3.30.70.370">
    <property type="match status" value="1"/>
</dbReference>
<evidence type="ECO:0000256" key="2">
    <source>
        <dbReference type="ARBA" id="ARBA00012417"/>
    </source>
</evidence>
<keyword evidence="8" id="KW-0238">DNA-binding</keyword>
<evidence type="ECO:0000256" key="9">
    <source>
        <dbReference type="ARBA" id="ARBA00023204"/>
    </source>
</evidence>
<feature type="domain" description="5'-3' exonuclease" evidence="11">
    <location>
        <begin position="5"/>
        <end position="291"/>
    </location>
</feature>
<dbReference type="InterPro" id="IPR029060">
    <property type="entry name" value="PIN-like_dom_sf"/>
</dbReference>
<dbReference type="SUPFAM" id="SSF47807">
    <property type="entry name" value="5' to 3' exonuclease, C-terminal subdomain"/>
    <property type="match status" value="1"/>
</dbReference>
<dbReference type="CDD" id="cd08637">
    <property type="entry name" value="DNA_pol_A_pol_I_C"/>
    <property type="match status" value="1"/>
</dbReference>
<dbReference type="PANTHER" id="PTHR10133:SF27">
    <property type="entry name" value="DNA POLYMERASE NU"/>
    <property type="match status" value="1"/>
</dbReference>
<proteinExistence type="inferred from homology"/>
<dbReference type="PATRIC" id="fig|1618373.3.peg.176"/>
<dbReference type="SMART" id="SM00482">
    <property type="entry name" value="POLAc"/>
    <property type="match status" value="1"/>
</dbReference>
<keyword evidence="6" id="KW-0227">DNA damage</keyword>
<dbReference type="CDD" id="cd09898">
    <property type="entry name" value="H3TH_53EXO"/>
    <property type="match status" value="1"/>
</dbReference>
<evidence type="ECO:0000256" key="3">
    <source>
        <dbReference type="ARBA" id="ARBA00022679"/>
    </source>
</evidence>
<name>A0A0G1U0D9_9BACT</name>
<keyword evidence="5" id="KW-0235">DNA replication</keyword>
<evidence type="ECO:0000256" key="6">
    <source>
        <dbReference type="ARBA" id="ARBA00022763"/>
    </source>
</evidence>
<dbReference type="PROSITE" id="PS00447">
    <property type="entry name" value="DNA_POLYMERASE_A"/>
    <property type="match status" value="1"/>
</dbReference>
<dbReference type="FunFam" id="1.10.150.20:FF:000003">
    <property type="entry name" value="DNA polymerase I"/>
    <property type="match status" value="1"/>
</dbReference>
<comment type="catalytic activity">
    <reaction evidence="10">
        <text>DNA(n) + a 2'-deoxyribonucleoside 5'-triphosphate = DNA(n+1) + diphosphate</text>
        <dbReference type="Rhea" id="RHEA:22508"/>
        <dbReference type="Rhea" id="RHEA-COMP:17339"/>
        <dbReference type="Rhea" id="RHEA-COMP:17340"/>
        <dbReference type="ChEBI" id="CHEBI:33019"/>
        <dbReference type="ChEBI" id="CHEBI:61560"/>
        <dbReference type="ChEBI" id="CHEBI:173112"/>
        <dbReference type="EC" id="2.7.7.7"/>
    </reaction>
</comment>
<dbReference type="AlphaFoldDB" id="A0A0G1U0D9"/>
<dbReference type="GO" id="GO:0008409">
    <property type="term" value="F:5'-3' exonuclease activity"/>
    <property type="evidence" value="ECO:0007669"/>
    <property type="project" value="InterPro"/>
</dbReference>
<evidence type="ECO:0000256" key="7">
    <source>
        <dbReference type="ARBA" id="ARBA00022932"/>
    </source>
</evidence>
<dbReference type="GO" id="GO:0003887">
    <property type="term" value="F:DNA-directed DNA polymerase activity"/>
    <property type="evidence" value="ECO:0007669"/>
    <property type="project" value="UniProtKB-KW"/>
</dbReference>
<dbReference type="EC" id="2.7.7.7" evidence="2"/>
<dbReference type="InterPro" id="IPR020046">
    <property type="entry name" value="5-3_exonucl_a-hlix_arch_N"/>
</dbReference>
<reference evidence="13 14" key="1">
    <citation type="journal article" date="2015" name="Nature">
        <title>rRNA introns, odd ribosomes, and small enigmatic genomes across a large radiation of phyla.</title>
        <authorList>
            <person name="Brown C.T."/>
            <person name="Hug L.A."/>
            <person name="Thomas B.C."/>
            <person name="Sharon I."/>
            <person name="Castelle C.J."/>
            <person name="Singh A."/>
            <person name="Wilkins M.J."/>
            <person name="Williams K.H."/>
            <person name="Banfield J.F."/>
        </authorList>
    </citation>
    <scope>NUCLEOTIDE SEQUENCE [LARGE SCALE GENOMIC DNA]</scope>
</reference>
<dbReference type="Proteomes" id="UP000034772">
    <property type="component" value="Unassembled WGS sequence"/>
</dbReference>
<dbReference type="CDD" id="cd09859">
    <property type="entry name" value="PIN_53EXO"/>
    <property type="match status" value="1"/>
</dbReference>
<dbReference type="FunFam" id="1.10.150.20:FF:000002">
    <property type="entry name" value="DNA polymerase I"/>
    <property type="match status" value="1"/>
</dbReference>
<dbReference type="SMART" id="SM00279">
    <property type="entry name" value="HhH2"/>
    <property type="match status" value="1"/>
</dbReference>
<evidence type="ECO:0000259" key="11">
    <source>
        <dbReference type="SMART" id="SM00475"/>
    </source>
</evidence>
<dbReference type="Gene3D" id="3.40.50.1010">
    <property type="entry name" value="5'-nuclease"/>
    <property type="match status" value="1"/>
</dbReference>
<dbReference type="Pfam" id="PF01367">
    <property type="entry name" value="5_3_exonuc"/>
    <property type="match status" value="1"/>
</dbReference>
<evidence type="ECO:0000256" key="4">
    <source>
        <dbReference type="ARBA" id="ARBA00022695"/>
    </source>
</evidence>
<dbReference type="InterPro" id="IPR002298">
    <property type="entry name" value="DNA_polymerase_A"/>
</dbReference>
<dbReference type="InterPro" id="IPR019760">
    <property type="entry name" value="DNA-dir_DNA_pol_A_CS"/>
</dbReference>
<keyword evidence="4" id="KW-0548">Nucleotidyltransferase</keyword>
<protein>
    <recommendedName>
        <fullName evidence="2">DNA-directed DNA polymerase</fullName>
        <ecNumber evidence="2">2.7.7.7</ecNumber>
    </recommendedName>
</protein>
<keyword evidence="3" id="KW-0808">Transferase</keyword>
<dbReference type="GO" id="GO:0006302">
    <property type="term" value="P:double-strand break repair"/>
    <property type="evidence" value="ECO:0007669"/>
    <property type="project" value="TreeGrafter"/>
</dbReference>
<comment type="similarity">
    <text evidence="1">Belongs to the DNA polymerase type-A family.</text>
</comment>
<dbReference type="InterPro" id="IPR036279">
    <property type="entry name" value="5-3_exonuclease_C_sf"/>
</dbReference>
<dbReference type="InterPro" id="IPR008918">
    <property type="entry name" value="HhH2"/>
</dbReference>
<feature type="domain" description="DNA-directed DNA polymerase family A palm" evidence="12">
    <location>
        <begin position="563"/>
        <end position="771"/>
    </location>
</feature>
<dbReference type="InterPro" id="IPR001098">
    <property type="entry name" value="DNA-dir_DNA_pol_A_palm_dom"/>
</dbReference>